<dbReference type="PANTHER" id="PTHR30426:SF0">
    <property type="entry name" value="4-HYDROXY-3-METHYLBUT-2-ENYL DIPHOSPHATE REDUCTASE"/>
    <property type="match status" value="1"/>
</dbReference>
<name>A0A061D8V1_BABBI</name>
<dbReference type="Gene3D" id="3.40.1010.20">
    <property type="entry name" value="4-hydroxy-3-methylbut-2-enyl diphosphate reductase, catalytic domain"/>
    <property type="match status" value="2"/>
</dbReference>
<accession>A0A061D8V1</accession>
<evidence type="ECO:0000256" key="1">
    <source>
        <dbReference type="ARBA" id="ARBA00001966"/>
    </source>
</evidence>
<dbReference type="HAMAP" id="MF_00191">
    <property type="entry name" value="IspH"/>
    <property type="match status" value="1"/>
</dbReference>
<reference evidence="10" key="1">
    <citation type="journal article" date="2014" name="Nucleic Acids Res.">
        <title>The evolutionary dynamics of variant antigen genes in Babesia reveal a history of genomic innovation underlying host-parasite interaction.</title>
        <authorList>
            <person name="Jackson A.P."/>
            <person name="Otto T.D."/>
            <person name="Darby A."/>
            <person name="Ramaprasad A."/>
            <person name="Xia D."/>
            <person name="Echaide I.E."/>
            <person name="Farber M."/>
            <person name="Gahlot S."/>
            <person name="Gamble J."/>
            <person name="Gupta D."/>
            <person name="Gupta Y."/>
            <person name="Jackson L."/>
            <person name="Malandrin L."/>
            <person name="Malas T.B."/>
            <person name="Moussa E."/>
            <person name="Nair M."/>
            <person name="Reid A.J."/>
            <person name="Sanders M."/>
            <person name="Sharma J."/>
            <person name="Tracey A."/>
            <person name="Quail M.A."/>
            <person name="Weir W."/>
            <person name="Wastling J.M."/>
            <person name="Hall N."/>
            <person name="Willadsen P."/>
            <person name="Lingelbach K."/>
            <person name="Shiels B."/>
            <person name="Tait A."/>
            <person name="Berriman M."/>
            <person name="Allred D.R."/>
            <person name="Pain A."/>
        </authorList>
    </citation>
    <scope>NUCLEOTIDE SEQUENCE [LARGE SCALE GENOMIC DNA]</scope>
    <source>
        <strain evidence="10">Bond</strain>
    </source>
</reference>
<keyword evidence="2" id="KW-0004">4Fe-4S</keyword>
<comment type="similarity">
    <text evidence="6">Belongs to the IspH family.</text>
</comment>
<sequence length="403" mass="44334">MYGVIFLALSVLSVECLSVHRPGFVLRKAGNAFVVRDHRFGGRWSNHAALNQQSTSLEANVCEESGSQTRDAPAVANSSKTLYLVNPRGFCEGVRRAIRTVEEAVRLFGPPVYVKHEIVHNEFVCNRLRAKGVIFIEDLETVPEGSTLIFSAHGVSPAVKELARKRNFVEIDASCPLVNKVHVYVKKKAEEGYKIVLIGHKNHVETIGTAGEAPGVTTVVETVDDVDQLDYPEGTPLFYATQTTLSLDDCKVIKDRLLERFPWIETIPSGSICYATTNRQTAVQKVCAVCDLMLVVGSTLSSNAKRLLETATVRNIRGYLIPNADAVTEEMIGNATRVAVSSSASTPEELTNGVVEKLASPPFNFSVEFFDGGEERVPKWRLPRNLETFIKEHDSKTEAAEAQ</sequence>
<dbReference type="GO" id="GO:0019288">
    <property type="term" value="P:isopentenyl diphosphate biosynthetic process, methylerythritol 4-phosphate pathway"/>
    <property type="evidence" value="ECO:0007669"/>
    <property type="project" value="InterPro"/>
</dbReference>
<proteinExistence type="inferred from homology"/>
<evidence type="ECO:0000256" key="3">
    <source>
        <dbReference type="ARBA" id="ARBA00022723"/>
    </source>
</evidence>
<feature type="chain" id="PRO_5001595574" description="4-hydroxy-3-methylbut-2-enyl diphosphate reductase" evidence="8">
    <location>
        <begin position="17"/>
        <end position="403"/>
    </location>
</feature>
<dbReference type="AlphaFoldDB" id="A0A061D8V1"/>
<dbReference type="STRING" id="5866.A0A061D8V1"/>
<dbReference type="NCBIfam" id="TIGR00216">
    <property type="entry name" value="ispH_lytB"/>
    <property type="match status" value="1"/>
</dbReference>
<evidence type="ECO:0000313" key="10">
    <source>
        <dbReference type="Proteomes" id="UP000033188"/>
    </source>
</evidence>
<dbReference type="Pfam" id="PF02401">
    <property type="entry name" value="LYTB"/>
    <property type="match status" value="1"/>
</dbReference>
<comment type="cofactor">
    <cofactor evidence="1">
        <name>[4Fe-4S] cluster</name>
        <dbReference type="ChEBI" id="CHEBI:49883"/>
    </cofactor>
</comment>
<evidence type="ECO:0000256" key="5">
    <source>
        <dbReference type="ARBA" id="ARBA00023014"/>
    </source>
</evidence>
<keyword evidence="10" id="KW-1185">Reference proteome</keyword>
<dbReference type="VEuPathDB" id="PiroplasmaDB:BBBOND_0303010"/>
<evidence type="ECO:0000256" key="4">
    <source>
        <dbReference type="ARBA" id="ARBA00023004"/>
    </source>
</evidence>
<dbReference type="OMA" id="SEMIHNP"/>
<feature type="signal peptide" evidence="8">
    <location>
        <begin position="1"/>
        <end position="16"/>
    </location>
</feature>
<organism evidence="9 10">
    <name type="scientific">Babesia bigemina</name>
    <dbReference type="NCBI Taxonomy" id="5866"/>
    <lineage>
        <taxon>Eukaryota</taxon>
        <taxon>Sar</taxon>
        <taxon>Alveolata</taxon>
        <taxon>Apicomplexa</taxon>
        <taxon>Aconoidasida</taxon>
        <taxon>Piroplasmida</taxon>
        <taxon>Babesiidae</taxon>
        <taxon>Babesia</taxon>
    </lineage>
</organism>
<evidence type="ECO:0000256" key="6">
    <source>
        <dbReference type="ARBA" id="ARBA00046335"/>
    </source>
</evidence>
<protein>
    <recommendedName>
        <fullName evidence="7">4-hydroxy-3-methylbut-2-enyl diphosphate reductase</fullName>
        <ecNumber evidence="7">1.17.7.4</ecNumber>
    </recommendedName>
</protein>
<dbReference type="RefSeq" id="XP_012768583.1">
    <property type="nucleotide sequence ID" value="XM_012913129.1"/>
</dbReference>
<dbReference type="InterPro" id="IPR003451">
    <property type="entry name" value="LytB/IspH"/>
</dbReference>
<evidence type="ECO:0000256" key="8">
    <source>
        <dbReference type="SAM" id="SignalP"/>
    </source>
</evidence>
<gene>
    <name evidence="9" type="ORF">BBBOND_0303010</name>
</gene>
<dbReference type="OrthoDB" id="1698201at2759"/>
<dbReference type="GO" id="GO:0050992">
    <property type="term" value="P:dimethylallyl diphosphate biosynthetic process"/>
    <property type="evidence" value="ECO:0007669"/>
    <property type="project" value="InterPro"/>
</dbReference>
<evidence type="ECO:0000313" key="9">
    <source>
        <dbReference type="EMBL" id="CDR96397.1"/>
    </source>
</evidence>
<dbReference type="Gene3D" id="3.40.50.11270">
    <property type="match status" value="1"/>
</dbReference>
<dbReference type="GO" id="GO:0046872">
    <property type="term" value="F:metal ion binding"/>
    <property type="evidence" value="ECO:0007669"/>
    <property type="project" value="UniProtKB-KW"/>
</dbReference>
<dbReference type="CDD" id="cd13944">
    <property type="entry name" value="lytB_ispH"/>
    <property type="match status" value="1"/>
</dbReference>
<dbReference type="GeneID" id="24564938"/>
<dbReference type="EC" id="1.17.7.4" evidence="7"/>
<dbReference type="PANTHER" id="PTHR30426">
    <property type="entry name" value="4-HYDROXY-3-METHYLBUT-2-ENYL DIPHOSPHATE REDUCTASE"/>
    <property type="match status" value="1"/>
</dbReference>
<keyword evidence="5" id="KW-0411">Iron-sulfur</keyword>
<dbReference type="GO" id="GO:0051745">
    <property type="term" value="F:4-hydroxy-3-methylbut-2-enyl diphosphate reductase activity"/>
    <property type="evidence" value="ECO:0007669"/>
    <property type="project" value="UniProtKB-EC"/>
</dbReference>
<dbReference type="Proteomes" id="UP000033188">
    <property type="component" value="Chromosome 3"/>
</dbReference>
<dbReference type="EMBL" id="LK391709">
    <property type="protein sequence ID" value="CDR96397.1"/>
    <property type="molecule type" value="Genomic_DNA"/>
</dbReference>
<evidence type="ECO:0000256" key="2">
    <source>
        <dbReference type="ARBA" id="ARBA00022485"/>
    </source>
</evidence>
<keyword evidence="3" id="KW-0479">Metal-binding</keyword>
<keyword evidence="4" id="KW-0408">Iron</keyword>
<dbReference type="KEGG" id="bbig:BBBOND_0303010"/>
<dbReference type="GO" id="GO:0051539">
    <property type="term" value="F:4 iron, 4 sulfur cluster binding"/>
    <property type="evidence" value="ECO:0007669"/>
    <property type="project" value="UniProtKB-KW"/>
</dbReference>
<keyword evidence="8" id="KW-0732">Signal</keyword>
<evidence type="ECO:0000256" key="7">
    <source>
        <dbReference type="ARBA" id="ARBA00047177"/>
    </source>
</evidence>